<dbReference type="SMART" id="SM00239">
    <property type="entry name" value="C2"/>
    <property type="match status" value="1"/>
</dbReference>
<dbReference type="PROSITE" id="PS50004">
    <property type="entry name" value="C2"/>
    <property type="match status" value="1"/>
</dbReference>
<evidence type="ECO:0000259" key="1">
    <source>
        <dbReference type="PROSITE" id="PS50004"/>
    </source>
</evidence>
<dbReference type="GO" id="GO:0001786">
    <property type="term" value="F:phosphatidylserine binding"/>
    <property type="evidence" value="ECO:0007669"/>
    <property type="project" value="TreeGrafter"/>
</dbReference>
<dbReference type="InterPro" id="IPR000008">
    <property type="entry name" value="C2_dom"/>
</dbReference>
<gene>
    <name evidence="2" type="ORF">BpHYR1_050869</name>
</gene>
<evidence type="ECO:0000313" key="3">
    <source>
        <dbReference type="Proteomes" id="UP000276133"/>
    </source>
</evidence>
<dbReference type="GO" id="GO:0030424">
    <property type="term" value="C:axon"/>
    <property type="evidence" value="ECO:0007669"/>
    <property type="project" value="TreeGrafter"/>
</dbReference>
<name>A0A3M7PT84_BRAPC</name>
<organism evidence="2 3">
    <name type="scientific">Brachionus plicatilis</name>
    <name type="common">Marine rotifer</name>
    <name type="synonym">Brachionus muelleri</name>
    <dbReference type="NCBI Taxonomy" id="10195"/>
    <lineage>
        <taxon>Eukaryota</taxon>
        <taxon>Metazoa</taxon>
        <taxon>Spiralia</taxon>
        <taxon>Gnathifera</taxon>
        <taxon>Rotifera</taxon>
        <taxon>Eurotatoria</taxon>
        <taxon>Monogononta</taxon>
        <taxon>Pseudotrocha</taxon>
        <taxon>Ploima</taxon>
        <taxon>Brachionidae</taxon>
        <taxon>Brachionus</taxon>
    </lineage>
</organism>
<dbReference type="STRING" id="10195.A0A3M7PT84"/>
<dbReference type="InterPro" id="IPR035892">
    <property type="entry name" value="C2_domain_sf"/>
</dbReference>
<sequence length="251" mass="29446">MSQTQDFLQAPFTSRSINKKQYIKRSLTTIIQLNNMLGHLKKAHAMELGYQHKILSSDINLGQIQLSLSYNNKTKTIQIHVLKAIGLQLPKYFLNSAKIPNSYVKIYMIYRGQRVDKKQTTIVMETRDPMFDQKFEFNILNLLQLSQPMDNASFEPESSEMEDKNDSVLSHQISSRIQFVFLVMDWDKVEKNDVIGKLELNTQHHLQRIIKNQSINFDSNCQLKQMSSQNWFDIFYQPNQPILCTFQIKNY</sequence>
<dbReference type="AlphaFoldDB" id="A0A3M7PT84"/>
<dbReference type="EMBL" id="REGN01009026">
    <property type="protein sequence ID" value="RNA02149.1"/>
    <property type="molecule type" value="Genomic_DNA"/>
</dbReference>
<protein>
    <submittedName>
        <fullName evidence="2">Synaptotagmin-4 isoform X2</fullName>
    </submittedName>
</protein>
<dbReference type="PANTHER" id="PTHR10024">
    <property type="entry name" value="SYNAPTOTAGMIN"/>
    <property type="match status" value="1"/>
</dbReference>
<dbReference type="GO" id="GO:0030276">
    <property type="term" value="F:clathrin binding"/>
    <property type="evidence" value="ECO:0007669"/>
    <property type="project" value="TreeGrafter"/>
</dbReference>
<dbReference type="Gene3D" id="2.60.40.150">
    <property type="entry name" value="C2 domain"/>
    <property type="match status" value="1"/>
</dbReference>
<dbReference type="GO" id="GO:0000149">
    <property type="term" value="F:SNARE binding"/>
    <property type="evidence" value="ECO:0007669"/>
    <property type="project" value="TreeGrafter"/>
</dbReference>
<keyword evidence="3" id="KW-1185">Reference proteome</keyword>
<dbReference type="PANTHER" id="PTHR10024:SF344">
    <property type="entry name" value="SYNAPTOTAGMIN-7"/>
    <property type="match status" value="1"/>
</dbReference>
<dbReference type="GO" id="GO:0005886">
    <property type="term" value="C:plasma membrane"/>
    <property type="evidence" value="ECO:0007669"/>
    <property type="project" value="TreeGrafter"/>
</dbReference>
<comment type="caution">
    <text evidence="2">The sequence shown here is derived from an EMBL/GenBank/DDBJ whole genome shotgun (WGS) entry which is preliminary data.</text>
</comment>
<dbReference type="SUPFAM" id="SSF49562">
    <property type="entry name" value="C2 domain (Calcium/lipid-binding domain, CaLB)"/>
    <property type="match status" value="1"/>
</dbReference>
<dbReference type="GO" id="GO:0048791">
    <property type="term" value="P:calcium ion-regulated exocytosis of neurotransmitter"/>
    <property type="evidence" value="ECO:0007669"/>
    <property type="project" value="TreeGrafter"/>
</dbReference>
<accession>A0A3M7PT84</accession>
<dbReference type="GO" id="GO:0006906">
    <property type="term" value="P:vesicle fusion"/>
    <property type="evidence" value="ECO:0007669"/>
    <property type="project" value="TreeGrafter"/>
</dbReference>
<dbReference type="Pfam" id="PF00168">
    <property type="entry name" value="C2"/>
    <property type="match status" value="2"/>
</dbReference>
<feature type="domain" description="C2" evidence="1">
    <location>
        <begin position="60"/>
        <end position="219"/>
    </location>
</feature>
<proteinExistence type="predicted"/>
<dbReference type="Proteomes" id="UP000276133">
    <property type="component" value="Unassembled WGS sequence"/>
</dbReference>
<evidence type="ECO:0000313" key="2">
    <source>
        <dbReference type="EMBL" id="RNA02149.1"/>
    </source>
</evidence>
<dbReference type="GO" id="GO:0005544">
    <property type="term" value="F:calcium-dependent phospholipid binding"/>
    <property type="evidence" value="ECO:0007669"/>
    <property type="project" value="TreeGrafter"/>
</dbReference>
<dbReference type="GO" id="GO:0070382">
    <property type="term" value="C:exocytic vesicle"/>
    <property type="evidence" value="ECO:0007669"/>
    <property type="project" value="TreeGrafter"/>
</dbReference>
<reference evidence="2 3" key="1">
    <citation type="journal article" date="2018" name="Sci. Rep.">
        <title>Genomic signatures of local adaptation to the degree of environmental predictability in rotifers.</title>
        <authorList>
            <person name="Franch-Gras L."/>
            <person name="Hahn C."/>
            <person name="Garcia-Roger E.M."/>
            <person name="Carmona M.J."/>
            <person name="Serra M."/>
            <person name="Gomez A."/>
        </authorList>
    </citation>
    <scope>NUCLEOTIDE SEQUENCE [LARGE SCALE GENOMIC DNA]</scope>
    <source>
        <strain evidence="2">HYR1</strain>
    </source>
</reference>
<dbReference type="GO" id="GO:0005509">
    <property type="term" value="F:calcium ion binding"/>
    <property type="evidence" value="ECO:0007669"/>
    <property type="project" value="TreeGrafter"/>
</dbReference>
<dbReference type="GO" id="GO:0098793">
    <property type="term" value="C:presynapse"/>
    <property type="evidence" value="ECO:0007669"/>
    <property type="project" value="GOC"/>
</dbReference>
<dbReference type="OrthoDB" id="67700at2759"/>